<reference evidence="1" key="1">
    <citation type="submission" date="2021-05" db="EMBL/GenBank/DDBJ databases">
        <authorList>
            <person name="Arsene-Ploetze F."/>
        </authorList>
    </citation>
    <scope>NUCLEOTIDE SEQUENCE</scope>
    <source>
        <strain evidence="1">DSM 42138</strain>
    </source>
</reference>
<dbReference type="EMBL" id="CAJSLV010000081">
    <property type="protein sequence ID" value="CAG6397149.1"/>
    <property type="molecule type" value="Genomic_DNA"/>
</dbReference>
<dbReference type="RefSeq" id="WP_251496663.1">
    <property type="nucleotide sequence ID" value="NZ_CAJSLV010000081.1"/>
</dbReference>
<comment type="caution">
    <text evidence="1">The sequence shown here is derived from an EMBL/GenBank/DDBJ whole genome shotgun (WGS) entry which is preliminary data.</text>
</comment>
<gene>
    <name evidence="1" type="ORF">SCOCK_50198</name>
</gene>
<evidence type="ECO:0000313" key="1">
    <source>
        <dbReference type="EMBL" id="CAG6397149.1"/>
    </source>
</evidence>
<dbReference type="AlphaFoldDB" id="A0A9W4GU35"/>
<accession>A0A9W4GU35</accession>
<dbReference type="Proteomes" id="UP001152519">
    <property type="component" value="Unassembled WGS sequence"/>
</dbReference>
<protein>
    <submittedName>
        <fullName evidence="1">Lant_dehydr_N domain-containing protein</fullName>
    </submittedName>
</protein>
<keyword evidence="2" id="KW-1185">Reference proteome</keyword>
<name>A0A9W4GU35_9ACTN</name>
<sequence>MRAQPFVLRMAGFPFEWLTELADAETAVAADEVLAAERGSTADRAAAAAVVDRATAEYRVRYDTALAAERLTVFERFARNESLREAVFALNPGACALIEHWLDRTDPAAWKSKDRNRVDPLTLYLQRVCAKNDSTGHAGPFTVGTFDPEGESQWAEVPLRHLAFLSRWAAEAITAWYAADGGAGMVPRRAPGVAFDGPVVDHLRFDFDQRGRVAGIVGPRDPDVQLTAEDREILVYCDGTRTVAQIGATLGRDAGPGLRRLADRGLVIPGPELPYGLADVMPLLTDLAATQDSPELRELVSCCAEAIRLHADGDRTARAAALERLGRLLERTVGVSAERGHGGFYQDRSPVYQESVGRLDPVVLGRPVTERVERALPLITDAFLFLPRLSQRLEHDVLADWFAKRFPSGTASVNDYLRGYADDEASLAPAFAQVTDTLASWHDRLAEAAGAFGSAEGGPGDGDERKARLEKFLATHAPRIPAVCNIDLMLAAAPTAAGLAEPGRLVVGEVHADEELLTHGMFSPYVAAKHPDIAEQVLASYQDLIGEGETIWNATVRHLDKTFVRYPPQCPEIEAADRSPLPAELRRHYADLLVRLDPDGLRLVERATSRTVRLITVPLHWLRLQYNPMQVFGFPKRRTGSLFEVPTGGTLRRVEYGDLVLSRRAWSVPAAQVVAKDGRDAFLALRRLRDRIGLPQHVFARTDAEGKPVYVDLDSPLLVRELIRFARRAGEVQFSEMLPAPHDLWLRVGGSSYTSELRFAAFDGHR</sequence>
<proteinExistence type="predicted"/>
<evidence type="ECO:0000313" key="2">
    <source>
        <dbReference type="Proteomes" id="UP001152519"/>
    </source>
</evidence>
<organism evidence="1 2">
    <name type="scientific">Actinacidiphila cocklensis</name>
    <dbReference type="NCBI Taxonomy" id="887465"/>
    <lineage>
        <taxon>Bacteria</taxon>
        <taxon>Bacillati</taxon>
        <taxon>Actinomycetota</taxon>
        <taxon>Actinomycetes</taxon>
        <taxon>Kitasatosporales</taxon>
        <taxon>Streptomycetaceae</taxon>
        <taxon>Actinacidiphila</taxon>
    </lineage>
</organism>